<dbReference type="OrthoDB" id="536034at2"/>
<sequence length="270" mass="30114">MLTPMPQKIRLIFFTAIFGFTILSPTNIAIAQPETETLPTTLGKPKRTVQSGTRVRLRLPPYLGNPNRRVPAATRGGTCVAKNQNLTALIPQSNLGLTTVGNPTLYFFIPQNTATNLELVIQNDNQDGQTVYQQKYQPNTKAGVIGIHLPPDTLAVNQKYKWNFSIKCNPQDSSLDKVVQGTIQRFENPSLMNKLAQATPQERVLLYADAGIWHDALDTLARLRYARPYDLKLKADWEALLTAPGVEFDEKLAQKPLIPEKEAPKLLLNN</sequence>
<evidence type="ECO:0000313" key="1">
    <source>
        <dbReference type="EMBL" id="BAY19148.1"/>
    </source>
</evidence>
<dbReference type="Proteomes" id="UP000218287">
    <property type="component" value="Chromosome"/>
</dbReference>
<dbReference type="EMBL" id="AP018174">
    <property type="protein sequence ID" value="BAY19148.1"/>
    <property type="molecule type" value="Genomic_DNA"/>
</dbReference>
<reference evidence="1 2" key="1">
    <citation type="submission" date="2017-06" db="EMBL/GenBank/DDBJ databases">
        <title>Genome sequencing of cyanobaciteial culture collection at National Institute for Environmental Studies (NIES).</title>
        <authorList>
            <person name="Hirose Y."/>
            <person name="Shimura Y."/>
            <person name="Fujisawa T."/>
            <person name="Nakamura Y."/>
            <person name="Kawachi M."/>
        </authorList>
    </citation>
    <scope>NUCLEOTIDE SEQUENCE [LARGE SCALE GENOMIC DNA]</scope>
    <source>
        <strain evidence="1 2">NIES-21</strain>
    </source>
</reference>
<evidence type="ECO:0000313" key="2">
    <source>
        <dbReference type="Proteomes" id="UP000218287"/>
    </source>
</evidence>
<keyword evidence="2" id="KW-1185">Reference proteome</keyword>
<organism evidence="1 2">
    <name type="scientific">Anabaenopsis circularis NIES-21</name>
    <dbReference type="NCBI Taxonomy" id="1085406"/>
    <lineage>
        <taxon>Bacteria</taxon>
        <taxon>Bacillati</taxon>
        <taxon>Cyanobacteriota</taxon>
        <taxon>Cyanophyceae</taxon>
        <taxon>Nostocales</taxon>
        <taxon>Nodulariaceae</taxon>
        <taxon>Anabaenopsis</taxon>
    </lineage>
</organism>
<protein>
    <recommendedName>
        <fullName evidence="3">DUF928 domain-containing protein</fullName>
    </recommendedName>
</protein>
<dbReference type="InterPro" id="IPR010328">
    <property type="entry name" value="DUF928"/>
</dbReference>
<evidence type="ECO:0008006" key="3">
    <source>
        <dbReference type="Google" id="ProtNLM"/>
    </source>
</evidence>
<gene>
    <name evidence="1" type="ORF">NIES21_50070</name>
</gene>
<proteinExistence type="predicted"/>
<dbReference type="Pfam" id="PF06051">
    <property type="entry name" value="DUF928"/>
    <property type="match status" value="1"/>
</dbReference>
<accession>A0A1Z4GP73</accession>
<dbReference type="AlphaFoldDB" id="A0A1Z4GP73"/>
<name>A0A1Z4GP73_9CYAN</name>